<dbReference type="Proteomes" id="UP000836597">
    <property type="component" value="Chromosome"/>
</dbReference>
<sequence>MEPQPAFWEKAAYKGRLSHLLLFHGGSAGTRRSAALRLARILNCLGPQDERPCEVCSACRRILSGHHPDVTVMGPQKASLGIEQVLAWQEKIYRKPYEGKFKVFLLEEADLLTVPAANALLKVIEEPPPVTVIVLSAQNQESLLPTVRSRAQSIYFPPPGLTEWAGLRGEGSKEEAAEAFRLGGGTAALAERILALGVDNVRSWLGRYRQAVAAGDFLRLFPLFPLEKEQAVVYLQVMAVRITAGLPEGRYPAASLPPIRRALDNIRRQANPRLVLEVLALELFQEGGIQGG</sequence>
<dbReference type="InterPro" id="IPR027417">
    <property type="entry name" value="P-loop_NTPase"/>
</dbReference>
<dbReference type="RefSeq" id="WP_240983622.1">
    <property type="nucleotide sequence ID" value="NZ_CDGJ01000052.1"/>
</dbReference>
<protein>
    <submittedName>
        <fullName evidence="2">DNA polymerase III, delta prime subunit</fullName>
    </submittedName>
    <submittedName>
        <fullName evidence="1">DNA polymerase III, delta subunit</fullName>
    </submittedName>
</protein>
<dbReference type="Pfam" id="PF13177">
    <property type="entry name" value="DNA_pol3_delta2"/>
    <property type="match status" value="1"/>
</dbReference>
<gene>
    <name evidence="1" type="ORF">DEACI_0500</name>
    <name evidence="2" type="ORF">DEACI_1897</name>
</gene>
<dbReference type="AlphaFoldDB" id="A0A8S0XAI3"/>
<dbReference type="PANTHER" id="PTHR11669">
    <property type="entry name" value="REPLICATION FACTOR C / DNA POLYMERASE III GAMMA-TAU SUBUNIT"/>
    <property type="match status" value="1"/>
</dbReference>
<organism evidence="1">
    <name type="scientific">Acididesulfobacillus acetoxydans</name>
    <dbReference type="NCBI Taxonomy" id="1561005"/>
    <lineage>
        <taxon>Bacteria</taxon>
        <taxon>Bacillati</taxon>
        <taxon>Bacillota</taxon>
        <taxon>Clostridia</taxon>
        <taxon>Eubacteriales</taxon>
        <taxon>Peptococcaceae</taxon>
        <taxon>Acididesulfobacillus</taxon>
    </lineage>
</organism>
<dbReference type="Proteomes" id="UP001071230">
    <property type="component" value="Unassembled WGS sequence"/>
</dbReference>
<dbReference type="EMBL" id="LR746496">
    <property type="protein sequence ID" value="CAA7599866.1"/>
    <property type="molecule type" value="Genomic_DNA"/>
</dbReference>
<proteinExistence type="predicted"/>
<evidence type="ECO:0000313" key="2">
    <source>
        <dbReference type="EMBL" id="CEJ07432.1"/>
    </source>
</evidence>
<reference evidence="2" key="1">
    <citation type="submission" date="2014-11" db="EMBL/GenBank/DDBJ databases">
        <authorList>
            <person name="Hornung B.V."/>
        </authorList>
    </citation>
    <scope>NUCLEOTIDE SEQUENCE</scope>
    <source>
        <strain evidence="2">INE</strain>
    </source>
</reference>
<dbReference type="EMBL" id="CDGJ01000052">
    <property type="protein sequence ID" value="CEJ07432.1"/>
    <property type="molecule type" value="Genomic_DNA"/>
</dbReference>
<dbReference type="SUPFAM" id="SSF52540">
    <property type="entry name" value="P-loop containing nucleoside triphosphate hydrolases"/>
    <property type="match status" value="1"/>
</dbReference>
<dbReference type="KEGG" id="aacx:DEACI_0500"/>
<dbReference type="GO" id="GO:0006261">
    <property type="term" value="P:DNA-templated DNA replication"/>
    <property type="evidence" value="ECO:0007669"/>
    <property type="project" value="TreeGrafter"/>
</dbReference>
<dbReference type="PANTHER" id="PTHR11669:SF8">
    <property type="entry name" value="DNA POLYMERASE III SUBUNIT DELTA"/>
    <property type="match status" value="1"/>
</dbReference>
<accession>A0A8S0XAI3</accession>
<keyword evidence="3" id="KW-1185">Reference proteome</keyword>
<dbReference type="Gene3D" id="3.40.50.300">
    <property type="entry name" value="P-loop containing nucleotide triphosphate hydrolases"/>
    <property type="match status" value="1"/>
</dbReference>
<dbReference type="InterPro" id="IPR050238">
    <property type="entry name" value="DNA_Rep/Repair_Clamp_Loader"/>
</dbReference>
<name>A0A8S0XAI3_9FIRM</name>
<evidence type="ECO:0000313" key="3">
    <source>
        <dbReference type="Proteomes" id="UP001071230"/>
    </source>
</evidence>
<reference evidence="1" key="2">
    <citation type="submission" date="2020-01" db="EMBL/GenBank/DDBJ databases">
        <authorList>
            <person name="Hornung B."/>
        </authorList>
    </citation>
    <scope>NUCLEOTIDE SEQUENCE</scope>
    <source>
        <strain evidence="1">PacBioINE</strain>
    </source>
</reference>
<evidence type="ECO:0000313" key="1">
    <source>
        <dbReference type="EMBL" id="CAA7599866.1"/>
    </source>
</evidence>